<protein>
    <submittedName>
        <fullName evidence="9">MFS transporter</fullName>
    </submittedName>
</protein>
<feature type="transmembrane region" description="Helical" evidence="7">
    <location>
        <begin position="351"/>
        <end position="373"/>
    </location>
</feature>
<evidence type="ECO:0000256" key="7">
    <source>
        <dbReference type="SAM" id="Phobius"/>
    </source>
</evidence>
<keyword evidence="10" id="KW-1185">Reference proteome</keyword>
<dbReference type="PROSITE" id="PS50850">
    <property type="entry name" value="MFS"/>
    <property type="match status" value="1"/>
</dbReference>
<accession>A0A7T1WT30</accession>
<dbReference type="InterPro" id="IPR011701">
    <property type="entry name" value="MFS"/>
</dbReference>
<keyword evidence="6 7" id="KW-0472">Membrane</keyword>
<keyword evidence="4 7" id="KW-0812">Transmembrane</keyword>
<dbReference type="Proteomes" id="UP000595046">
    <property type="component" value="Chromosome"/>
</dbReference>
<feature type="transmembrane region" description="Helical" evidence="7">
    <location>
        <begin position="90"/>
        <end position="108"/>
    </location>
</feature>
<dbReference type="InterPro" id="IPR020846">
    <property type="entry name" value="MFS_dom"/>
</dbReference>
<sequence length="411" mass="41844">MGEMDAQTDGRGARERPTAPRAVAFWLVAAAFTVTMLGTTLPTPLYVIYQQEIHFSTLMVTVVFATYAAGVLAALLLVGHVSDEIGRRRTLLPGLVLAMLSAVVFLAADGLGLLFVGRLLSGLSAGIFTGTATAALVDLADSRNTARGSLVATVVQMGGLGSGPLLAGVLAEFAPAPLQLPYAVHLVLLLLVAAGVWFMPEPVEDAVRRPRMRVTKPGVPQAMRGTFVRAGIAGFAGFAVLGLFTAVSPSFMGKLLGMSDFALEGGVIFAVFAASAVGQIALVPRFGDASLPVGCAGLVVGMGLLTAGFGVRSFALLVAGGVVAGVGQGMSFRAGLAAVNAEAPVARRANVASTYFVVLYVALSLPVIGVGLAADLVGLRAAGIAFSVLVAVLAGSVLAALLRAGRRTRVS</sequence>
<organism evidence="9 10">
    <name type="scientific">Streptomyces bathyalis</name>
    <dbReference type="NCBI Taxonomy" id="2710756"/>
    <lineage>
        <taxon>Bacteria</taxon>
        <taxon>Bacillati</taxon>
        <taxon>Actinomycetota</taxon>
        <taxon>Actinomycetes</taxon>
        <taxon>Kitasatosporales</taxon>
        <taxon>Streptomycetaceae</taxon>
        <taxon>Streptomyces</taxon>
    </lineage>
</organism>
<dbReference type="KEGG" id="sbat:G4Z16_19195"/>
<dbReference type="InterPro" id="IPR050171">
    <property type="entry name" value="MFS_Transporters"/>
</dbReference>
<dbReference type="Pfam" id="PF07690">
    <property type="entry name" value="MFS_1"/>
    <property type="match status" value="1"/>
</dbReference>
<evidence type="ECO:0000259" key="8">
    <source>
        <dbReference type="PROSITE" id="PS50850"/>
    </source>
</evidence>
<dbReference type="PANTHER" id="PTHR23517">
    <property type="entry name" value="RESISTANCE PROTEIN MDTM, PUTATIVE-RELATED-RELATED"/>
    <property type="match status" value="1"/>
</dbReference>
<feature type="transmembrane region" description="Helical" evidence="7">
    <location>
        <begin position="317"/>
        <end position="339"/>
    </location>
</feature>
<feature type="transmembrane region" description="Helical" evidence="7">
    <location>
        <begin position="182"/>
        <end position="199"/>
    </location>
</feature>
<evidence type="ECO:0000256" key="4">
    <source>
        <dbReference type="ARBA" id="ARBA00022692"/>
    </source>
</evidence>
<evidence type="ECO:0000256" key="2">
    <source>
        <dbReference type="ARBA" id="ARBA00022448"/>
    </source>
</evidence>
<comment type="subcellular location">
    <subcellularLocation>
        <location evidence="1">Cell membrane</location>
        <topology evidence="1">Multi-pass membrane protein</topology>
    </subcellularLocation>
</comment>
<evidence type="ECO:0000256" key="3">
    <source>
        <dbReference type="ARBA" id="ARBA00022475"/>
    </source>
</evidence>
<feature type="transmembrane region" description="Helical" evidence="7">
    <location>
        <begin position="267"/>
        <end position="284"/>
    </location>
</feature>
<dbReference type="Gene3D" id="1.20.1250.20">
    <property type="entry name" value="MFS general substrate transporter like domains"/>
    <property type="match status" value="1"/>
</dbReference>
<dbReference type="SUPFAM" id="SSF103473">
    <property type="entry name" value="MFS general substrate transporter"/>
    <property type="match status" value="1"/>
</dbReference>
<evidence type="ECO:0000313" key="10">
    <source>
        <dbReference type="Proteomes" id="UP000595046"/>
    </source>
</evidence>
<feature type="transmembrane region" description="Helical" evidence="7">
    <location>
        <begin position="291"/>
        <end position="311"/>
    </location>
</feature>
<feature type="transmembrane region" description="Helical" evidence="7">
    <location>
        <begin position="114"/>
        <end position="137"/>
    </location>
</feature>
<feature type="transmembrane region" description="Helical" evidence="7">
    <location>
        <begin position="226"/>
        <end position="247"/>
    </location>
</feature>
<dbReference type="InterPro" id="IPR036259">
    <property type="entry name" value="MFS_trans_sf"/>
</dbReference>
<dbReference type="GO" id="GO:0022857">
    <property type="term" value="F:transmembrane transporter activity"/>
    <property type="evidence" value="ECO:0007669"/>
    <property type="project" value="InterPro"/>
</dbReference>
<reference evidence="10" key="1">
    <citation type="submission" date="2020-02" db="EMBL/GenBank/DDBJ databases">
        <title>Streptomyces sp. ASO4wet.</title>
        <authorList>
            <person name="Risdian C."/>
            <person name="Landwehr W."/>
            <person name="Schupp P."/>
            <person name="Wink J."/>
        </authorList>
    </citation>
    <scope>NUCLEOTIDE SEQUENCE [LARGE SCALE GENOMIC DNA]</scope>
    <source>
        <strain evidence="10">ASO4wet</strain>
    </source>
</reference>
<dbReference type="EMBL" id="CP048882">
    <property type="protein sequence ID" value="QPP08171.1"/>
    <property type="molecule type" value="Genomic_DNA"/>
</dbReference>
<keyword evidence="5 7" id="KW-1133">Transmembrane helix</keyword>
<evidence type="ECO:0000256" key="6">
    <source>
        <dbReference type="ARBA" id="ARBA00023136"/>
    </source>
</evidence>
<gene>
    <name evidence="9" type="ORF">G4Z16_19195</name>
</gene>
<feature type="transmembrane region" description="Helical" evidence="7">
    <location>
        <begin position="149"/>
        <end position="170"/>
    </location>
</feature>
<keyword evidence="2" id="KW-0813">Transport</keyword>
<dbReference type="RefSeq" id="WP_246530944.1">
    <property type="nucleotide sequence ID" value="NZ_CP048882.1"/>
</dbReference>
<proteinExistence type="predicted"/>
<name>A0A7T1WT30_9ACTN</name>
<feature type="transmembrane region" description="Helical" evidence="7">
    <location>
        <begin position="53"/>
        <end position="78"/>
    </location>
</feature>
<keyword evidence="3" id="KW-1003">Cell membrane</keyword>
<evidence type="ECO:0000256" key="1">
    <source>
        <dbReference type="ARBA" id="ARBA00004651"/>
    </source>
</evidence>
<feature type="domain" description="Major facilitator superfamily (MFS) profile" evidence="8">
    <location>
        <begin position="24"/>
        <end position="411"/>
    </location>
</feature>
<feature type="transmembrane region" description="Helical" evidence="7">
    <location>
        <begin position="21"/>
        <end position="41"/>
    </location>
</feature>
<dbReference type="PANTHER" id="PTHR23517:SF13">
    <property type="entry name" value="MAJOR FACILITATOR SUPERFAMILY MFS_1"/>
    <property type="match status" value="1"/>
</dbReference>
<evidence type="ECO:0000256" key="5">
    <source>
        <dbReference type="ARBA" id="ARBA00022989"/>
    </source>
</evidence>
<dbReference type="GO" id="GO:0005886">
    <property type="term" value="C:plasma membrane"/>
    <property type="evidence" value="ECO:0007669"/>
    <property type="project" value="UniProtKB-SubCell"/>
</dbReference>
<feature type="transmembrane region" description="Helical" evidence="7">
    <location>
        <begin position="379"/>
        <end position="402"/>
    </location>
</feature>
<evidence type="ECO:0000313" key="9">
    <source>
        <dbReference type="EMBL" id="QPP08171.1"/>
    </source>
</evidence>
<dbReference type="AlphaFoldDB" id="A0A7T1WT30"/>